<comment type="subcellular location">
    <subcellularLocation>
        <location evidence="11">Cytoplasm</location>
    </subcellularLocation>
</comment>
<evidence type="ECO:0000256" key="4">
    <source>
        <dbReference type="ARBA" id="ARBA00022723"/>
    </source>
</evidence>
<evidence type="ECO:0000256" key="8">
    <source>
        <dbReference type="ARBA" id="ARBA00023029"/>
    </source>
</evidence>
<dbReference type="SMART" id="SM00387">
    <property type="entry name" value="HATPase_c"/>
    <property type="match status" value="1"/>
</dbReference>
<keyword evidence="4 11" id="KW-0479">Metal-binding</keyword>
<evidence type="ECO:0000256" key="11">
    <source>
        <dbReference type="HAMAP-Rule" id="MF_01898"/>
    </source>
</evidence>
<dbReference type="HAMAP" id="MF_01898">
    <property type="entry name" value="GyrB"/>
    <property type="match status" value="1"/>
</dbReference>
<evidence type="ECO:0000259" key="12">
    <source>
        <dbReference type="PROSITE" id="PS50880"/>
    </source>
</evidence>
<dbReference type="CDD" id="cd03366">
    <property type="entry name" value="TOPRIM_TopoIIA_GyrB"/>
    <property type="match status" value="1"/>
</dbReference>
<evidence type="ECO:0000256" key="5">
    <source>
        <dbReference type="ARBA" id="ARBA00022741"/>
    </source>
</evidence>
<keyword evidence="6 11" id="KW-0067">ATP-binding</keyword>
<dbReference type="GO" id="GO:0003918">
    <property type="term" value="F:DNA topoisomerase type II (double strand cut, ATP-hydrolyzing) activity"/>
    <property type="evidence" value="ECO:0007669"/>
    <property type="project" value="UniProtKB-EC"/>
</dbReference>
<proteinExistence type="inferred from homology"/>
<feature type="domain" description="Toprim" evidence="12">
    <location>
        <begin position="450"/>
        <end position="569"/>
    </location>
</feature>
<dbReference type="Pfam" id="PF21249">
    <property type="entry name" value="GyrB_hook"/>
    <property type="match status" value="1"/>
</dbReference>
<dbReference type="Gene3D" id="3.30.565.10">
    <property type="entry name" value="Histidine kinase-like ATPase, C-terminal domain"/>
    <property type="match status" value="1"/>
</dbReference>
<evidence type="ECO:0000256" key="7">
    <source>
        <dbReference type="ARBA" id="ARBA00022842"/>
    </source>
</evidence>
<evidence type="ECO:0000256" key="2">
    <source>
        <dbReference type="ARBA" id="ARBA00010708"/>
    </source>
</evidence>
<dbReference type="PRINTS" id="PR01159">
    <property type="entry name" value="DNAGYRASEB"/>
</dbReference>
<comment type="miscellaneous">
    <text evidence="11">Few gyrases are as efficient as E.coli at forming negative supercoils. Not all organisms have 2 type II topoisomerases; in organisms with a single type II topoisomerase this enzyme also has to decatenate newly replicated chromosomes.</text>
</comment>
<keyword evidence="14" id="KW-1185">Reference proteome</keyword>
<dbReference type="InterPro" id="IPR018522">
    <property type="entry name" value="TopoIIA_CS"/>
</dbReference>
<dbReference type="InterPro" id="IPR041423">
    <property type="entry name" value="GyrB_insert"/>
</dbReference>
<comment type="caution">
    <text evidence="13">The sequence shown here is derived from an EMBL/GenBank/DDBJ whole genome shotgun (WGS) entry which is preliminary data.</text>
</comment>
<dbReference type="Pfam" id="PF18053">
    <property type="entry name" value="GyrB_insert"/>
    <property type="match status" value="1"/>
</dbReference>
<dbReference type="InterPro" id="IPR013759">
    <property type="entry name" value="Topo_IIA_B_C"/>
</dbReference>
<dbReference type="Gene3D" id="3.30.230.10">
    <property type="match status" value="1"/>
</dbReference>
<dbReference type="InterPro" id="IPR014721">
    <property type="entry name" value="Ribsml_uS5_D2-typ_fold_subgr"/>
</dbReference>
<dbReference type="InterPro" id="IPR011557">
    <property type="entry name" value="GyrB"/>
</dbReference>
<dbReference type="RefSeq" id="WP_290357436.1">
    <property type="nucleotide sequence ID" value="NZ_JAUHHC010000001.1"/>
</dbReference>
<comment type="subunit">
    <text evidence="11">Heterotetramer, composed of two GyrA and two GyrB chains. In the heterotetramer, GyrA contains the active site tyrosine that forms a transient covalent intermediate with DNA, while GyrB binds cofactors and catalyzes ATP hydrolysis.</text>
</comment>
<comment type="similarity">
    <text evidence="2 11">Belongs to the type II topoisomerase GyrB family.</text>
</comment>
<feature type="site" description="Interaction with DNA" evidence="11">
    <location>
        <position position="481"/>
    </location>
</feature>
<dbReference type="InterPro" id="IPR013506">
    <property type="entry name" value="Topo_IIA_bsu_dom2"/>
</dbReference>
<dbReference type="Proteomes" id="UP001228044">
    <property type="component" value="Unassembled WGS sequence"/>
</dbReference>
<dbReference type="PROSITE" id="PS50880">
    <property type="entry name" value="TOPRIM"/>
    <property type="match status" value="1"/>
</dbReference>
<dbReference type="InterPro" id="IPR034160">
    <property type="entry name" value="TOPRIM_GyrB"/>
</dbReference>
<organism evidence="13 14">
    <name type="scientific">Roseateles violae</name>
    <dbReference type="NCBI Taxonomy" id="3058042"/>
    <lineage>
        <taxon>Bacteria</taxon>
        <taxon>Pseudomonadati</taxon>
        <taxon>Pseudomonadota</taxon>
        <taxon>Betaproteobacteria</taxon>
        <taxon>Burkholderiales</taxon>
        <taxon>Sphaerotilaceae</taxon>
        <taxon>Roseateles</taxon>
    </lineage>
</organism>
<dbReference type="InterPro" id="IPR001241">
    <property type="entry name" value="Topo_IIA"/>
</dbReference>
<keyword evidence="7 11" id="KW-0460">Magnesium</keyword>
<dbReference type="CDD" id="cd16928">
    <property type="entry name" value="HATPase_GyrB-like"/>
    <property type="match status" value="1"/>
</dbReference>
<keyword evidence="10 11" id="KW-0413">Isomerase</keyword>
<keyword evidence="8 11" id="KW-0799">Topoisomerase</keyword>
<feature type="site" description="Interaction with DNA" evidence="11">
    <location>
        <position position="484"/>
    </location>
</feature>
<dbReference type="SMART" id="SM00433">
    <property type="entry name" value="TOP2c"/>
    <property type="match status" value="1"/>
</dbReference>
<feature type="binding site" evidence="11">
    <location>
        <position position="456"/>
    </location>
    <ligand>
        <name>Mg(2+)</name>
        <dbReference type="ChEBI" id="CHEBI:18420"/>
        <label>1</label>
        <note>catalytic</note>
    </ligand>
</feature>
<dbReference type="PRINTS" id="PR00418">
    <property type="entry name" value="TPI2FAMILY"/>
</dbReference>
<dbReference type="CDD" id="cd00822">
    <property type="entry name" value="TopoII_Trans_DNA_gyrase"/>
    <property type="match status" value="1"/>
</dbReference>
<feature type="binding site" evidence="11">
    <location>
        <position position="534"/>
    </location>
    <ligand>
        <name>Mg(2+)</name>
        <dbReference type="ChEBI" id="CHEBI:18420"/>
        <label>1</label>
        <note>catalytic</note>
    </ligand>
</feature>
<dbReference type="EMBL" id="JAUHHC010000001">
    <property type="protein sequence ID" value="MDN3919123.1"/>
    <property type="molecule type" value="Genomic_DNA"/>
</dbReference>
<accession>A0ABT8DPW0</accession>
<dbReference type="InterPro" id="IPR049353">
    <property type="entry name" value="GyrB_hook"/>
</dbReference>
<evidence type="ECO:0000313" key="13">
    <source>
        <dbReference type="EMBL" id="MDN3919123.1"/>
    </source>
</evidence>
<dbReference type="Pfam" id="PF00986">
    <property type="entry name" value="DNA_gyraseB_C"/>
    <property type="match status" value="1"/>
</dbReference>
<keyword evidence="3 11" id="KW-0963">Cytoplasm</keyword>
<dbReference type="SUPFAM" id="SSF54211">
    <property type="entry name" value="Ribosomal protein S5 domain 2-like"/>
    <property type="match status" value="1"/>
</dbReference>
<reference evidence="13 14" key="1">
    <citation type="submission" date="2023-06" db="EMBL/GenBank/DDBJ databases">
        <title>Pelomonas sp. PFR6 16S ribosomal RNA gene Genome sequencing and assembly.</title>
        <authorList>
            <person name="Woo H."/>
        </authorList>
    </citation>
    <scope>NUCLEOTIDE SEQUENCE [LARGE SCALE GENOMIC DNA]</scope>
    <source>
        <strain evidence="13 14">PFR6</strain>
    </source>
</reference>
<comment type="catalytic activity">
    <reaction evidence="1 11">
        <text>ATP-dependent breakage, passage and rejoining of double-stranded DNA.</text>
        <dbReference type="EC" id="5.6.2.2"/>
    </reaction>
</comment>
<dbReference type="EC" id="5.6.2.2" evidence="11"/>
<dbReference type="NCBIfam" id="TIGR01059">
    <property type="entry name" value="gyrB"/>
    <property type="match status" value="1"/>
</dbReference>
<protein>
    <recommendedName>
        <fullName evidence="11">DNA gyrase subunit B</fullName>
        <ecNumber evidence="11">5.6.2.2</ecNumber>
    </recommendedName>
</protein>
<evidence type="ECO:0000256" key="10">
    <source>
        <dbReference type="ARBA" id="ARBA00023235"/>
    </source>
</evidence>
<dbReference type="PANTHER" id="PTHR45866:SF1">
    <property type="entry name" value="DNA GYRASE SUBUNIT B, MITOCHONDRIAL"/>
    <property type="match status" value="1"/>
</dbReference>
<gene>
    <name evidence="11 13" type="primary">gyrB</name>
    <name evidence="13" type="ORF">QWJ38_02405</name>
</gene>
<dbReference type="Gene3D" id="3.40.50.670">
    <property type="match status" value="2"/>
</dbReference>
<dbReference type="Pfam" id="PF00204">
    <property type="entry name" value="DNA_gyraseB"/>
    <property type="match status" value="1"/>
</dbReference>
<dbReference type="NCBIfam" id="NF004189">
    <property type="entry name" value="PRK05644.1"/>
    <property type="match status" value="1"/>
</dbReference>
<dbReference type="Pfam" id="PF02518">
    <property type="entry name" value="HATPase_c"/>
    <property type="match status" value="1"/>
</dbReference>
<dbReference type="InterPro" id="IPR003594">
    <property type="entry name" value="HATPase_dom"/>
</dbReference>
<feature type="binding site" evidence="11">
    <location>
        <position position="534"/>
    </location>
    <ligand>
        <name>Mg(2+)</name>
        <dbReference type="ChEBI" id="CHEBI:18420"/>
        <label>2</label>
    </ligand>
</feature>
<comment type="cofactor">
    <cofactor evidence="11">
        <name>Mg(2+)</name>
        <dbReference type="ChEBI" id="CHEBI:18420"/>
    </cofactor>
    <cofactor evidence="11">
        <name>Mn(2+)</name>
        <dbReference type="ChEBI" id="CHEBI:29035"/>
    </cofactor>
    <cofactor evidence="11">
        <name>Ca(2+)</name>
        <dbReference type="ChEBI" id="CHEBI:29108"/>
    </cofactor>
    <text evidence="11">Binds two Mg(2+) per subunit. The magnesium ions form salt bridges with both the protein and the DNA. Can also accept other divalent metal cations, such as Mn(2+) or Ca(2+).</text>
</comment>
<evidence type="ECO:0000256" key="3">
    <source>
        <dbReference type="ARBA" id="ARBA00022490"/>
    </source>
</evidence>
<dbReference type="PANTHER" id="PTHR45866">
    <property type="entry name" value="DNA GYRASE/TOPOISOMERASE SUBUNIT B"/>
    <property type="match status" value="1"/>
</dbReference>
<keyword evidence="5 11" id="KW-0547">Nucleotide-binding</keyword>
<dbReference type="PROSITE" id="PS00177">
    <property type="entry name" value="TOPOISOMERASE_II"/>
    <property type="match status" value="1"/>
</dbReference>
<sequence>MSENTTPQQPADGGDYGASSIQILEGLEAVRKRPGMYIGDTSDGTGLHHLVFEVVDNSIDEALAGHCDDIIVTIHTDNSISVIDNGRGIPTGVKMDDKHEPKRSAAEIALTELHAGGKFNQNSYKVSGGLHGVGVSCVNALSKHLRLTVRRDGKVHQIEFKKGVPQDRLIEIRDGFEVSPMHIVGDTDKRGTEVHFLPDTEIFQQNNDFHYDILAKRLRELSFLNNGVKIRLVDERNNKEDNFAYAGGVKGFVEFINKGKNTLHPNIFHAVGDKISEQGTNIGVEVSMQWNDGFNENVLCFTNNIPQRDGGTHLTGLRAAMTRVLNKYIVDNDLAKKAKVEVAGDDMREGLACVVSVKVPEPKFSSQTKDKLVSSEVRAPVEDIVSRLLTDYLLENPIDAKIICGKILDAARAREAARKAREMTRRKGVLDGLGLPGKLADCQEKDPALCEIYIVEGDSAGGSAKQGRDRKFQAILPLRGKILNVEKARYEKLLTSNEILTLITALGTGIGRGAGGDDFNPDKLRYHRIIIMTDADVDGAHIRTLLLTFFYRQMPELCERGHIYIAQPPLYKVKVGKHEQYLKDGSELDAFLLRVALQDAQLFTGIGDAVLKGEVFEELARKYVLAENVIERLSNWMDFEALRVLAGGLAINLDTKESAEEAATAMQAALHEAEVTSEYDTRTDKLFLRISRRHHGNVRSSIINADFVHGADYEVLAEAGRTFKGLLGEGALVKKGEGEKAKESAVSDFRAAMGWLMQQAENSVGRQRYKGLGEMNPEQLWETTMDPKVRRLLRVQIEDAIEADRVFTMLMGDEVEPRRDFIETNALRAANIDV</sequence>
<evidence type="ECO:0000256" key="6">
    <source>
        <dbReference type="ARBA" id="ARBA00022840"/>
    </source>
</evidence>
<dbReference type="InterPro" id="IPR002288">
    <property type="entry name" value="DNA_gyrase_B_C"/>
</dbReference>
<dbReference type="InterPro" id="IPR000565">
    <property type="entry name" value="Topo_IIA_B"/>
</dbReference>
<dbReference type="InterPro" id="IPR036890">
    <property type="entry name" value="HATPase_C_sf"/>
</dbReference>
<keyword evidence="9" id="KW-0238">DNA-binding</keyword>
<dbReference type="NCBIfam" id="NF011501">
    <property type="entry name" value="PRK14939.1"/>
    <property type="match status" value="1"/>
</dbReference>
<dbReference type="InterPro" id="IPR006171">
    <property type="entry name" value="TOPRIM_dom"/>
</dbReference>
<dbReference type="Pfam" id="PF01751">
    <property type="entry name" value="Toprim"/>
    <property type="match status" value="1"/>
</dbReference>
<evidence type="ECO:0000256" key="9">
    <source>
        <dbReference type="ARBA" id="ARBA00023125"/>
    </source>
</evidence>
<dbReference type="InterPro" id="IPR013760">
    <property type="entry name" value="Topo_IIA-like_dom_sf"/>
</dbReference>
<evidence type="ECO:0000313" key="14">
    <source>
        <dbReference type="Proteomes" id="UP001228044"/>
    </source>
</evidence>
<dbReference type="SUPFAM" id="SSF55874">
    <property type="entry name" value="ATPase domain of HSP90 chaperone/DNA topoisomerase II/histidine kinase"/>
    <property type="match status" value="1"/>
</dbReference>
<dbReference type="SUPFAM" id="SSF56719">
    <property type="entry name" value="Type II DNA topoisomerase"/>
    <property type="match status" value="1"/>
</dbReference>
<evidence type="ECO:0000256" key="1">
    <source>
        <dbReference type="ARBA" id="ARBA00000185"/>
    </source>
</evidence>
<comment type="function">
    <text evidence="11">A type II topoisomerase that negatively supercoils closed circular double-stranded (ds) DNA in an ATP-dependent manner to modulate DNA topology and maintain chromosomes in an underwound state. Negative supercoiling favors strand separation, and DNA replication, transcription, recombination and repair, all of which involve strand separation. Also able to catalyze the interconversion of other topological isomers of dsDNA rings, including catenanes and knotted rings. Type II topoisomerases break and join 2 DNA strands simultaneously in an ATP-dependent manner.</text>
</comment>
<feature type="binding site" evidence="11">
    <location>
        <position position="536"/>
    </location>
    <ligand>
        <name>Mg(2+)</name>
        <dbReference type="ChEBI" id="CHEBI:18420"/>
        <label>2</label>
    </ligand>
</feature>
<name>A0ABT8DPW0_9BURK</name>
<dbReference type="InterPro" id="IPR020568">
    <property type="entry name" value="Ribosomal_Su5_D2-typ_SF"/>
</dbReference>